<keyword evidence="1" id="KW-0472">Membrane</keyword>
<keyword evidence="1" id="KW-0812">Transmembrane</keyword>
<organism evidence="2 3">
    <name type="scientific">Bacteroides eggerthii</name>
    <dbReference type="NCBI Taxonomy" id="28111"/>
    <lineage>
        <taxon>Bacteria</taxon>
        <taxon>Pseudomonadati</taxon>
        <taxon>Bacteroidota</taxon>
        <taxon>Bacteroidia</taxon>
        <taxon>Bacteroidales</taxon>
        <taxon>Bacteroidaceae</taxon>
        <taxon>Bacteroides</taxon>
    </lineage>
</organism>
<dbReference type="RefSeq" id="WP_021939881.1">
    <property type="nucleotide sequence ID" value="NZ_JAHOKL010000001.1"/>
</dbReference>
<dbReference type="KEGG" id="beg:INE88_00275"/>
<accession>A0A415RTY9</accession>
<evidence type="ECO:0000256" key="1">
    <source>
        <dbReference type="SAM" id="Phobius"/>
    </source>
</evidence>
<feature type="transmembrane region" description="Helical" evidence="1">
    <location>
        <begin position="267"/>
        <end position="287"/>
    </location>
</feature>
<feature type="transmembrane region" description="Helical" evidence="1">
    <location>
        <begin position="155"/>
        <end position="176"/>
    </location>
</feature>
<feature type="transmembrane region" description="Helical" evidence="1">
    <location>
        <begin position="188"/>
        <end position="207"/>
    </location>
</feature>
<feature type="transmembrane region" description="Helical" evidence="1">
    <location>
        <begin position="237"/>
        <end position="255"/>
    </location>
</feature>
<sequence>MIIYFFLLLLTLLGHYGNPNGNNIKMWYIINFVMAFFICCGYTTGSDWRGYEYQYYDYRPFDFYTEPGFVILQSVFQLLKIDFWHFALLIKFALYTIIIKAIKEYVGFNCYFSLAYFYVLIGLFGFIDFPMRNMISVCIALYCFKYYCSEQKMKYFFFAGLSACFHYSGILMFLIYFIRLEGIGNRSLVLLFVIFNIAISFIDIYLFNYINNLLDGSFAQYYMDAYFSDEEGTLGKGISMGYLMHIIFFLGIIKYRKEIQQLRYGKALLLCGVLYPFLYRIGLTFWIFGRFELFVGILYCCAVGYILKFVPYKRTVIKVSFFYFALLVYTNITSSYKFIPYTNYFFEIGNDWTYYQRDNYNLKQSPYKK</sequence>
<feature type="transmembrane region" description="Helical" evidence="1">
    <location>
        <begin position="293"/>
        <end position="310"/>
    </location>
</feature>
<feature type="transmembrane region" description="Helical" evidence="1">
    <location>
        <begin position="105"/>
        <end position="126"/>
    </location>
</feature>
<evidence type="ECO:0000313" key="2">
    <source>
        <dbReference type="EMBL" id="QUT43493.1"/>
    </source>
</evidence>
<dbReference type="Pfam" id="PF14897">
    <property type="entry name" value="EpsG"/>
    <property type="match status" value="1"/>
</dbReference>
<gene>
    <name evidence="2" type="ORF">INE88_00275</name>
</gene>
<dbReference type="AlphaFoldDB" id="A0A415RTY9"/>
<dbReference type="InterPro" id="IPR049458">
    <property type="entry name" value="EpsG-like"/>
</dbReference>
<proteinExistence type="predicted"/>
<evidence type="ECO:0000313" key="3">
    <source>
        <dbReference type="Proteomes" id="UP000679226"/>
    </source>
</evidence>
<protein>
    <submittedName>
        <fullName evidence="2">EpsG family protein</fullName>
    </submittedName>
</protein>
<name>A0A415RTY9_9BACE</name>
<feature type="transmembrane region" description="Helical" evidence="1">
    <location>
        <begin position="27"/>
        <end position="45"/>
    </location>
</feature>
<feature type="transmembrane region" description="Helical" evidence="1">
    <location>
        <begin position="322"/>
        <end position="339"/>
    </location>
</feature>
<dbReference type="EMBL" id="CP072227">
    <property type="protein sequence ID" value="QUT43493.1"/>
    <property type="molecule type" value="Genomic_DNA"/>
</dbReference>
<feature type="transmembrane region" description="Helical" evidence="1">
    <location>
        <begin position="81"/>
        <end position="99"/>
    </location>
</feature>
<dbReference type="Proteomes" id="UP000679226">
    <property type="component" value="Chromosome"/>
</dbReference>
<reference evidence="2" key="1">
    <citation type="journal article" date="2021" name="PLoS Genet.">
        <title>Mobile Type VI secretion system loci of the gut Bacteroidales display extensive intra-ecosystem transfer, multi-species spread and geographical clustering.</title>
        <authorList>
            <person name="Garcia-Bayona L."/>
            <person name="Coyne M.J."/>
            <person name="Comstock L.E."/>
        </authorList>
    </citation>
    <scope>NUCLEOTIDE SEQUENCE</scope>
    <source>
        <strain evidence="2">CL11T00C20</strain>
    </source>
</reference>
<keyword evidence="1" id="KW-1133">Transmembrane helix</keyword>